<dbReference type="Proteomes" id="UP000249526">
    <property type="component" value="Unassembled WGS sequence"/>
</dbReference>
<protein>
    <submittedName>
        <fullName evidence="1">Uncharacterized protein</fullName>
    </submittedName>
</protein>
<reference evidence="1 2" key="1">
    <citation type="submission" date="2018-02" db="EMBL/GenBank/DDBJ databases">
        <title>The genomes of Aspergillus section Nigri reveals drivers in fungal speciation.</title>
        <authorList>
            <consortium name="DOE Joint Genome Institute"/>
            <person name="Vesth T.C."/>
            <person name="Nybo J."/>
            <person name="Theobald S."/>
            <person name="Brandl J."/>
            <person name="Frisvad J.C."/>
            <person name="Nielsen K.F."/>
            <person name="Lyhne E.K."/>
            <person name="Kogle M.E."/>
            <person name="Kuo A."/>
            <person name="Riley R."/>
            <person name="Clum A."/>
            <person name="Nolan M."/>
            <person name="Lipzen A."/>
            <person name="Salamov A."/>
            <person name="Henrissat B."/>
            <person name="Wiebenga A."/>
            <person name="De vries R.P."/>
            <person name="Grigoriev I.V."/>
            <person name="Mortensen U.H."/>
            <person name="Andersen M.R."/>
            <person name="Baker S.E."/>
        </authorList>
    </citation>
    <scope>NUCLEOTIDE SEQUENCE [LARGE SCALE GENOMIC DNA]</scope>
    <source>
        <strain evidence="1 2">CBS 112811</strain>
    </source>
</reference>
<gene>
    <name evidence="1" type="ORF">BO85DRAFT_220913</name>
</gene>
<dbReference type="AlphaFoldDB" id="A0A8G1VPX0"/>
<evidence type="ECO:0000313" key="2">
    <source>
        <dbReference type="Proteomes" id="UP000249526"/>
    </source>
</evidence>
<proteinExistence type="predicted"/>
<dbReference type="GeneID" id="37158096"/>
<accession>A0A8G1VPX0</accession>
<dbReference type="RefSeq" id="XP_025518079.1">
    <property type="nucleotide sequence ID" value="XM_025654694.1"/>
</dbReference>
<keyword evidence="2" id="KW-1185">Reference proteome</keyword>
<evidence type="ECO:0000313" key="1">
    <source>
        <dbReference type="EMBL" id="RAH60157.1"/>
    </source>
</evidence>
<sequence length="98" mass="11063">MDSSSAFQVIPQNNSTAHVLLHLFIQEYGLGQRVPREYKPAKLVLEMLERVTSKDAERLVIILSGCTWCCHSGNHSSMKLSKLPISKALEHTRKNKLC</sequence>
<organism evidence="1 2">
    <name type="scientific">Aspergillus piperis CBS 112811</name>
    <dbReference type="NCBI Taxonomy" id="1448313"/>
    <lineage>
        <taxon>Eukaryota</taxon>
        <taxon>Fungi</taxon>
        <taxon>Dikarya</taxon>
        <taxon>Ascomycota</taxon>
        <taxon>Pezizomycotina</taxon>
        <taxon>Eurotiomycetes</taxon>
        <taxon>Eurotiomycetidae</taxon>
        <taxon>Eurotiales</taxon>
        <taxon>Aspergillaceae</taxon>
        <taxon>Aspergillus</taxon>
        <taxon>Aspergillus subgen. Circumdati</taxon>
    </lineage>
</organism>
<dbReference type="EMBL" id="KZ825057">
    <property type="protein sequence ID" value="RAH60157.1"/>
    <property type="molecule type" value="Genomic_DNA"/>
</dbReference>
<name>A0A8G1VPX0_9EURO</name>